<dbReference type="Proteomes" id="UP000293623">
    <property type="component" value="Unassembled WGS sequence"/>
</dbReference>
<organism evidence="1 2">
    <name type="scientific">Pelagerythrobacter rhizovicinus</name>
    <dbReference type="NCBI Taxonomy" id="2268576"/>
    <lineage>
        <taxon>Bacteria</taxon>
        <taxon>Pseudomonadati</taxon>
        <taxon>Pseudomonadota</taxon>
        <taxon>Alphaproteobacteria</taxon>
        <taxon>Sphingomonadales</taxon>
        <taxon>Erythrobacteraceae</taxon>
        <taxon>Pelagerythrobacter</taxon>
    </lineage>
</organism>
<evidence type="ECO:0000313" key="2">
    <source>
        <dbReference type="Proteomes" id="UP000293623"/>
    </source>
</evidence>
<dbReference type="RefSeq" id="WP_129522783.1">
    <property type="nucleotide sequence ID" value="NZ_SDPV01000001.1"/>
</dbReference>
<sequence length="74" mass="8355">MSQTFEFYDARAKESAAEAEAAVLDNVRERARRSEATWRALADQARAVAEERVKVEQQKAARREQEAFGSLPEA</sequence>
<proteinExistence type="predicted"/>
<keyword evidence="2" id="KW-1185">Reference proteome</keyword>
<reference evidence="1 2" key="1">
    <citation type="submission" date="2019-01" db="EMBL/GenBank/DDBJ databases">
        <title>Altererythrobacter rhizovicinus sp. nov., isolated from the rhizosphere soil of Haloxylon ammodendron.</title>
        <authorList>
            <person name="Li H.-P."/>
            <person name="Gou J.-Y."/>
            <person name="Yao D."/>
            <person name="Han Q.-Q."/>
            <person name="Shao K.-Z."/>
            <person name="Zhao Q."/>
            <person name="Zhang J.-L."/>
        </authorList>
    </citation>
    <scope>NUCLEOTIDE SEQUENCE [LARGE SCALE GENOMIC DNA]</scope>
    <source>
        <strain evidence="1 2">AY-3R</strain>
    </source>
</reference>
<evidence type="ECO:0000313" key="1">
    <source>
        <dbReference type="EMBL" id="RXZ65293.1"/>
    </source>
</evidence>
<dbReference type="EMBL" id="SDPV01000001">
    <property type="protein sequence ID" value="RXZ65293.1"/>
    <property type="molecule type" value="Genomic_DNA"/>
</dbReference>
<gene>
    <name evidence="1" type="ORF">ETX26_00570</name>
</gene>
<dbReference type="AlphaFoldDB" id="A0A4Q2KP67"/>
<comment type="caution">
    <text evidence="1">The sequence shown here is derived from an EMBL/GenBank/DDBJ whole genome shotgun (WGS) entry which is preliminary data.</text>
</comment>
<accession>A0A4Q2KP67</accession>
<name>A0A4Q2KP67_9SPHN</name>
<protein>
    <submittedName>
        <fullName evidence="1">Uncharacterized protein</fullName>
    </submittedName>
</protein>
<dbReference type="OrthoDB" id="7411138at2"/>